<accession>F0QXG1</accession>
<dbReference type="SUPFAM" id="SSF52540">
    <property type="entry name" value="P-loop containing nucleoside triphosphate hydrolases"/>
    <property type="match status" value="1"/>
</dbReference>
<dbReference type="STRING" id="985053.VMUT_0992"/>
<reference evidence="2 3" key="1">
    <citation type="journal article" date="2011" name="J. Bacteriol.">
        <title>Complete genome sequence of 'Vulcanisaeta moutnovskia' strain 768-28, a novel member of the hyperthermophilic crenarchaeal genus vulcanisaeta.</title>
        <authorList>
            <person name="Gumerov V.M."/>
            <person name="Mardanov A.V."/>
            <person name="Beletsky A.V."/>
            <person name="Prokofeva M.I."/>
            <person name="Bonch-Osmolovskaya E.A."/>
            <person name="Ravin N.V."/>
            <person name="Skryabin K.G."/>
        </authorList>
    </citation>
    <scope>NUCLEOTIDE SEQUENCE [LARGE SCALE GENOMIC DNA]</scope>
    <source>
        <strain evidence="2 3">768-28</strain>
    </source>
</reference>
<dbReference type="GO" id="GO:0120545">
    <property type="term" value="F:nucleic acid conformation isomerase activity"/>
    <property type="evidence" value="ECO:0007669"/>
    <property type="project" value="UniProtKB-ARBA"/>
</dbReference>
<gene>
    <name evidence="2" type="ordered locus">VMUT_0992</name>
</gene>
<evidence type="ECO:0000313" key="3">
    <source>
        <dbReference type="Proteomes" id="UP000007485"/>
    </source>
</evidence>
<dbReference type="InterPro" id="IPR014001">
    <property type="entry name" value="Helicase_ATP-bd"/>
</dbReference>
<evidence type="ECO:0000259" key="1">
    <source>
        <dbReference type="PROSITE" id="PS51192"/>
    </source>
</evidence>
<name>F0QXG1_VULM7</name>
<sequence length="459" mass="51015">MMALRGDQAEVANKLLAMLGEKNVAGLQAPTGWGKSFVASFLIKQLGGRWLWASSLINALVEAGKALGDFGIRHFLSTGRERLCLKNYRHSDFVIRKPCGFCQFNRPIPQSLVKALINAVDYGVVREFAEEGGLCPYSTQETLVRELLNEYGDLVVVLMNYGRISKHAKRFDGLIIDEAHNLAVPKLVSLPRRGFELLFEKLGVEGVDVKDAELVRSLLGELLLTIAIDSGLSELVSLDDLVAFIESPITYYDPDSDALIGVKLEGLPSLENKRVLLMSATLPPSVLSTIPVIRVEPSQVIKARVGDAVMTTENIERLKNEVAKRLSDLLSDGLPTVIFTTSSKEVIIENVVYEDELRREDICKRSIVLRFFGKYAEGVRLNCYKRVVLLTLPLLPPNVMRRLEVRGLRSVDLITIKAVQAVGRLLPSNEAIEVILFDKRFRRYCGVLMNYGIQCVGNG</sequence>
<protein>
    <recommendedName>
        <fullName evidence="1">Helicase ATP-binding domain-containing protein</fullName>
    </recommendedName>
</protein>
<dbReference type="OrthoDB" id="27512at2157"/>
<dbReference type="PROSITE" id="PS51192">
    <property type="entry name" value="HELICASE_ATP_BIND_1"/>
    <property type="match status" value="1"/>
</dbReference>
<evidence type="ECO:0000313" key="2">
    <source>
        <dbReference type="EMBL" id="ADY01200.1"/>
    </source>
</evidence>
<keyword evidence="3" id="KW-1185">Reference proteome</keyword>
<dbReference type="InterPro" id="IPR027417">
    <property type="entry name" value="P-loop_NTPase"/>
</dbReference>
<dbReference type="AlphaFoldDB" id="F0QXG1"/>
<proteinExistence type="predicted"/>
<feature type="domain" description="Helicase ATP-binding" evidence="1">
    <location>
        <begin position="16"/>
        <end position="300"/>
    </location>
</feature>
<dbReference type="KEGG" id="vmo:VMUT_0992"/>
<dbReference type="Gene3D" id="3.40.50.300">
    <property type="entry name" value="P-loop containing nucleotide triphosphate hydrolases"/>
    <property type="match status" value="1"/>
</dbReference>
<dbReference type="eggNOG" id="arCOG00770">
    <property type="taxonomic scope" value="Archaea"/>
</dbReference>
<dbReference type="GO" id="GO:0140097">
    <property type="term" value="F:catalytic activity, acting on DNA"/>
    <property type="evidence" value="ECO:0007669"/>
    <property type="project" value="UniProtKB-ARBA"/>
</dbReference>
<dbReference type="HOGENOM" id="CLU_596692_0_0_2"/>
<organism evidence="2 3">
    <name type="scientific">Vulcanisaeta moutnovskia (strain 768-28)</name>
    <dbReference type="NCBI Taxonomy" id="985053"/>
    <lineage>
        <taxon>Archaea</taxon>
        <taxon>Thermoproteota</taxon>
        <taxon>Thermoprotei</taxon>
        <taxon>Thermoproteales</taxon>
        <taxon>Thermoproteaceae</taxon>
        <taxon>Vulcanisaeta</taxon>
    </lineage>
</organism>
<dbReference type="Proteomes" id="UP000007485">
    <property type="component" value="Chromosome"/>
</dbReference>
<dbReference type="EMBL" id="CP002529">
    <property type="protein sequence ID" value="ADY01200.1"/>
    <property type="molecule type" value="Genomic_DNA"/>
</dbReference>